<feature type="modified residue" description="Phosphotyrosine" evidence="10">
    <location>
        <position position="232"/>
    </location>
</feature>
<evidence type="ECO:0000259" key="13">
    <source>
        <dbReference type="Pfam" id="PF00056"/>
    </source>
</evidence>
<dbReference type="UniPathway" id="UPA00554">
    <property type="reaction ID" value="UER00611"/>
</dbReference>
<dbReference type="CDD" id="cd05292">
    <property type="entry name" value="LDH_2"/>
    <property type="match status" value="1"/>
</dbReference>
<dbReference type="GO" id="GO:0005737">
    <property type="term" value="C:cytoplasm"/>
    <property type="evidence" value="ECO:0007669"/>
    <property type="project" value="UniProtKB-SubCell"/>
</dbReference>
<feature type="binding site" evidence="10">
    <location>
        <position position="165"/>
    </location>
    <ligand>
        <name>beta-D-fructose 1,6-bisphosphate</name>
        <dbReference type="ChEBI" id="CHEBI:32966"/>
        <note>allosteric activator</note>
    </ligand>
</feature>
<evidence type="ECO:0000256" key="10">
    <source>
        <dbReference type="HAMAP-Rule" id="MF_00488"/>
    </source>
</evidence>
<dbReference type="PIRSF" id="PIRSF000102">
    <property type="entry name" value="Lac_mal_DH"/>
    <property type="match status" value="1"/>
</dbReference>
<dbReference type="Gene3D" id="3.40.50.720">
    <property type="entry name" value="NAD(P)-binding Rossmann-like Domain"/>
    <property type="match status" value="1"/>
</dbReference>
<dbReference type="eggNOG" id="COG0039">
    <property type="taxonomic scope" value="Bacteria"/>
</dbReference>
<dbReference type="HOGENOM" id="CLU_045401_1_1_0"/>
<evidence type="ECO:0000256" key="9">
    <source>
        <dbReference type="ARBA" id="ARBA00049258"/>
    </source>
</evidence>
<dbReference type="InterPro" id="IPR022383">
    <property type="entry name" value="Lactate/malate_DH_C"/>
</dbReference>
<comment type="caution">
    <text evidence="10">Lacks conserved residue(s) required for the propagation of feature annotation.</text>
</comment>
<evidence type="ECO:0000313" key="15">
    <source>
        <dbReference type="EMBL" id="ACM22977.1"/>
    </source>
</evidence>
<accession>B9K7P5</accession>
<comment type="subunit">
    <text evidence="3 10">Homotetramer.</text>
</comment>
<dbReference type="InterPro" id="IPR001557">
    <property type="entry name" value="L-lactate/malate_DH"/>
</dbReference>
<feature type="binding site" evidence="10">
    <location>
        <position position="100"/>
    </location>
    <ligand>
        <name>substrate</name>
    </ligand>
</feature>
<evidence type="ECO:0000256" key="3">
    <source>
        <dbReference type="ARBA" id="ARBA00011881"/>
    </source>
</evidence>
<reference evidence="15 16" key="1">
    <citation type="journal article" date="2009" name="Biosci. Biotechnol. Biochem.">
        <title>WeGAS: a web-based microbial genome annotation system.</title>
        <authorList>
            <person name="Lee D."/>
            <person name="Seo H."/>
            <person name="Park C."/>
            <person name="Park K."/>
        </authorList>
    </citation>
    <scope>NUCLEOTIDE SEQUENCE [LARGE SCALE GENOMIC DNA]</scope>
    <source>
        <strain evidence="16">ATCC 49049 / DSM 4359 / NBRC 107923 / NS-E</strain>
    </source>
</reference>
<sequence>MPSPCLYSITTEVISMKIGIVGLGRVGSSTAFALLMKGLAREMVLIDVDRKRAEGDALDLIHGTPFTRRTNIYAGDYKDLKGSDVIVIAAGVPQKPGETRLQLLGRNARVMREIARNVSKYAPDSIVIVVTNPVDVLTYFFLKESGMDRRKVFGSGTVLDTARLRTLIAQHCGFSPRSVHVYVIGEHGDSEVPVWSGAMIGGIPLQNMCQICNRCDSHILEEFAEKTKRAAYEIIERKGATHYAIALAVTDIVETIFFDEKRVLTLSVYLEDYLGIQDVCISVPAVLGRHGVERILKLELSEEEMKAFRESAKILKSAIEEILAEENKE</sequence>
<organism evidence="15 16">
    <name type="scientific">Thermotoga neapolitana (strain ATCC 49049 / DSM 4359 / NBRC 107923 / NS-E)</name>
    <dbReference type="NCBI Taxonomy" id="309803"/>
    <lineage>
        <taxon>Bacteria</taxon>
        <taxon>Thermotogati</taxon>
        <taxon>Thermotogota</taxon>
        <taxon>Thermotogae</taxon>
        <taxon>Thermotogales</taxon>
        <taxon>Thermotogaceae</taxon>
        <taxon>Thermotoga</taxon>
    </lineage>
</organism>
<dbReference type="NCBIfam" id="NF000824">
    <property type="entry name" value="PRK00066.1"/>
    <property type="match status" value="1"/>
</dbReference>
<dbReference type="GO" id="GO:0006096">
    <property type="term" value="P:glycolytic process"/>
    <property type="evidence" value="ECO:0007669"/>
    <property type="project" value="UniProtKB-UniRule"/>
</dbReference>
<dbReference type="KEGG" id="tna:CTN_0802"/>
<keyword evidence="8 10" id="KW-0520">NAD</keyword>
<comment type="subcellular location">
    <subcellularLocation>
        <location evidence="10">Cytoplasm</location>
    </subcellularLocation>
</comment>
<evidence type="ECO:0000313" key="16">
    <source>
        <dbReference type="Proteomes" id="UP000000445"/>
    </source>
</evidence>
<feature type="binding site" evidence="10">
    <location>
        <position position="26"/>
    </location>
    <ligand>
        <name>NAD(+)</name>
        <dbReference type="ChEBI" id="CHEBI:57540"/>
    </ligand>
</feature>
<comment type="function">
    <text evidence="10">Catalyzes the conversion of lactate to pyruvate.</text>
</comment>
<comment type="activity regulation">
    <text evidence="10">Allosterically activated by fructose 1,6-bisphosphate (FBP).</text>
</comment>
<feature type="binding site" evidence="10">
    <location>
        <begin position="132"/>
        <end position="135"/>
    </location>
    <ligand>
        <name>substrate</name>
    </ligand>
</feature>
<protein>
    <recommendedName>
        <fullName evidence="5 10">L-lactate dehydrogenase</fullName>
        <shortName evidence="10">L-LDH</shortName>
        <ecNumber evidence="4 10">1.1.1.27</ecNumber>
    </recommendedName>
</protein>
<evidence type="ECO:0000256" key="12">
    <source>
        <dbReference type="PIRSR" id="PIRSR000102-3"/>
    </source>
</evidence>
<feature type="binding site" evidence="10">
    <location>
        <position position="155"/>
    </location>
    <ligand>
        <name>NAD(+)</name>
        <dbReference type="ChEBI" id="CHEBI:57540"/>
    </ligand>
</feature>
<name>B9K7P5_THENN</name>
<dbReference type="PANTHER" id="PTHR43128:SF16">
    <property type="entry name" value="L-LACTATE DEHYDROGENASE"/>
    <property type="match status" value="1"/>
</dbReference>
<dbReference type="EC" id="1.1.1.27" evidence="4 10"/>
<keyword evidence="7 10" id="KW-0560">Oxidoreductase</keyword>
<feature type="active site" description="Proton acceptor" evidence="10 11">
    <location>
        <position position="187"/>
    </location>
</feature>
<dbReference type="PROSITE" id="PS00064">
    <property type="entry name" value="L_LDH"/>
    <property type="match status" value="1"/>
</dbReference>
<dbReference type="InterPro" id="IPR011304">
    <property type="entry name" value="L-lactate_DH"/>
</dbReference>
<dbReference type="HAMAP" id="MF_00488">
    <property type="entry name" value="Lactate_dehydrog"/>
    <property type="match status" value="1"/>
</dbReference>
<evidence type="ECO:0000256" key="6">
    <source>
        <dbReference type="ARBA" id="ARBA00022533"/>
    </source>
</evidence>
<feature type="binding site" evidence="10">
    <location>
        <position position="52"/>
    </location>
    <ligand>
        <name>NAD(+)</name>
        <dbReference type="ChEBI" id="CHEBI:57540"/>
    </ligand>
</feature>
<dbReference type="Pfam" id="PF00056">
    <property type="entry name" value="Ldh_1_N"/>
    <property type="match status" value="1"/>
</dbReference>
<gene>
    <name evidence="10" type="primary">ldh</name>
    <name evidence="15" type="ordered locus">CTN_0802</name>
</gene>
<feature type="domain" description="Lactate/malate dehydrogenase N-terminal" evidence="13">
    <location>
        <begin position="16"/>
        <end position="154"/>
    </location>
</feature>
<evidence type="ECO:0000259" key="14">
    <source>
        <dbReference type="Pfam" id="PF02866"/>
    </source>
</evidence>
<feature type="binding site" evidence="12">
    <location>
        <position position="107"/>
    </location>
    <ligand>
        <name>NAD(+)</name>
        <dbReference type="ChEBI" id="CHEBI:57540"/>
    </ligand>
</feature>
<dbReference type="GO" id="GO:0004459">
    <property type="term" value="F:L-lactate dehydrogenase (NAD+) activity"/>
    <property type="evidence" value="ECO:0007669"/>
    <property type="project" value="UniProtKB-UniRule"/>
</dbReference>
<keyword evidence="10" id="KW-0597">Phosphoprotein</keyword>
<dbReference type="GO" id="GO:0006089">
    <property type="term" value="P:lactate metabolic process"/>
    <property type="evidence" value="ECO:0007669"/>
    <property type="project" value="TreeGrafter"/>
</dbReference>
<dbReference type="SUPFAM" id="SSF56327">
    <property type="entry name" value="LDH C-terminal domain-like"/>
    <property type="match status" value="1"/>
</dbReference>
<evidence type="ECO:0000256" key="7">
    <source>
        <dbReference type="ARBA" id="ARBA00023002"/>
    </source>
</evidence>
<feature type="binding site" evidence="10">
    <location>
        <position position="94"/>
    </location>
    <ligand>
        <name>substrate</name>
    </ligand>
</feature>
<comment type="similarity">
    <text evidence="2 10">Belongs to the LDH/MDH superfamily. LDH family.</text>
</comment>
<comment type="catalytic activity">
    <reaction evidence="9 10">
        <text>(S)-lactate + NAD(+) = pyruvate + NADH + H(+)</text>
        <dbReference type="Rhea" id="RHEA:23444"/>
        <dbReference type="ChEBI" id="CHEBI:15361"/>
        <dbReference type="ChEBI" id="CHEBI:15378"/>
        <dbReference type="ChEBI" id="CHEBI:16651"/>
        <dbReference type="ChEBI" id="CHEBI:57540"/>
        <dbReference type="ChEBI" id="CHEBI:57945"/>
        <dbReference type="EC" id="1.1.1.27"/>
    </reaction>
</comment>
<dbReference type="STRING" id="309803.CTN_0802"/>
<dbReference type="NCBIfam" id="NF004863">
    <property type="entry name" value="PRK06223.1"/>
    <property type="match status" value="1"/>
</dbReference>
<feature type="binding site" evidence="10 12">
    <location>
        <begin position="130"/>
        <end position="132"/>
    </location>
    <ligand>
        <name>NAD(+)</name>
        <dbReference type="ChEBI" id="CHEBI:57540"/>
    </ligand>
</feature>
<dbReference type="InterPro" id="IPR018177">
    <property type="entry name" value="L-lactate_DH_AS"/>
</dbReference>
<feature type="binding site" evidence="10">
    <location>
        <begin position="91"/>
        <end position="92"/>
    </location>
    <ligand>
        <name>NAD(+)</name>
        <dbReference type="ChEBI" id="CHEBI:57540"/>
    </ligand>
</feature>
<feature type="binding site" evidence="10">
    <location>
        <position position="77"/>
    </location>
    <ligand>
        <name>NAD(+)</name>
        <dbReference type="ChEBI" id="CHEBI:57540"/>
    </ligand>
</feature>
<dbReference type="NCBIfam" id="TIGR01771">
    <property type="entry name" value="L-LDH-NAD"/>
    <property type="match status" value="1"/>
</dbReference>
<evidence type="ECO:0000256" key="11">
    <source>
        <dbReference type="PIRSR" id="PIRSR000102-1"/>
    </source>
</evidence>
<dbReference type="SUPFAM" id="SSF51735">
    <property type="entry name" value="NAD(P)-binding Rossmann-fold domains"/>
    <property type="match status" value="1"/>
</dbReference>
<dbReference type="PANTHER" id="PTHR43128">
    <property type="entry name" value="L-2-HYDROXYCARBOXYLATE DEHYDROGENASE (NAD(P)(+))"/>
    <property type="match status" value="1"/>
</dbReference>
<evidence type="ECO:0000256" key="1">
    <source>
        <dbReference type="ARBA" id="ARBA00004843"/>
    </source>
</evidence>
<evidence type="ECO:0000256" key="5">
    <source>
        <dbReference type="ARBA" id="ARBA00016495"/>
    </source>
</evidence>
<keyword evidence="6 10" id="KW-0021">Allosteric enzyme</keyword>
<feature type="binding site" evidence="12">
    <location>
        <begin position="22"/>
        <end position="27"/>
    </location>
    <ligand>
        <name>NAD(+)</name>
        <dbReference type="ChEBI" id="CHEBI:57540"/>
    </ligand>
</feature>
<feature type="domain" description="Lactate/malate dehydrogenase C-terminal" evidence="14">
    <location>
        <begin position="157"/>
        <end position="325"/>
    </location>
</feature>
<comment type="pathway">
    <text evidence="1 10">Fermentation; pyruvate fermentation to lactate; (S)-lactate from pyruvate: step 1/1.</text>
</comment>
<dbReference type="Proteomes" id="UP000000445">
    <property type="component" value="Chromosome"/>
</dbReference>
<proteinExistence type="inferred from homology"/>
<dbReference type="InterPro" id="IPR036291">
    <property type="entry name" value="NAD(P)-bd_dom_sf"/>
</dbReference>
<feature type="binding site" evidence="10">
    <location>
        <position position="241"/>
    </location>
    <ligand>
        <name>substrate</name>
    </ligand>
</feature>
<keyword evidence="10" id="KW-0963">Cytoplasm</keyword>
<dbReference type="InterPro" id="IPR001236">
    <property type="entry name" value="Lactate/malate_DH_N"/>
</dbReference>
<keyword evidence="16" id="KW-1185">Reference proteome</keyword>
<feature type="binding site" evidence="10">
    <location>
        <position position="180"/>
    </location>
    <ligand>
        <name>beta-D-fructose 1,6-bisphosphate</name>
        <dbReference type="ChEBI" id="CHEBI:32966"/>
        <note>allosteric activator</note>
    </ligand>
</feature>
<evidence type="ECO:0000256" key="2">
    <source>
        <dbReference type="ARBA" id="ARBA00006054"/>
    </source>
</evidence>
<dbReference type="EMBL" id="CP000916">
    <property type="protein sequence ID" value="ACM22977.1"/>
    <property type="molecule type" value="Genomic_DNA"/>
</dbReference>
<evidence type="ECO:0000256" key="4">
    <source>
        <dbReference type="ARBA" id="ARBA00012967"/>
    </source>
</evidence>
<evidence type="ECO:0000256" key="8">
    <source>
        <dbReference type="ARBA" id="ARBA00023027"/>
    </source>
</evidence>
<dbReference type="Gene3D" id="3.90.110.10">
    <property type="entry name" value="Lactate dehydrogenase/glycoside hydrolase, family 4, C-terminal"/>
    <property type="match status" value="1"/>
</dbReference>
<dbReference type="FunFam" id="3.40.50.720:FF:000018">
    <property type="entry name" value="Malate dehydrogenase"/>
    <property type="match status" value="1"/>
</dbReference>
<feature type="binding site" evidence="10 12">
    <location>
        <position position="47"/>
    </location>
    <ligand>
        <name>NAD(+)</name>
        <dbReference type="ChEBI" id="CHEBI:57540"/>
    </ligand>
</feature>
<dbReference type="AlphaFoldDB" id="B9K7P5"/>
<feature type="binding site" evidence="10">
    <location>
        <begin position="160"/>
        <end position="163"/>
    </location>
    <ligand>
        <name>substrate</name>
    </ligand>
</feature>
<dbReference type="InterPro" id="IPR015955">
    <property type="entry name" value="Lactate_DH/Glyco_Ohase_4_C"/>
</dbReference>
<dbReference type="PRINTS" id="PR00086">
    <property type="entry name" value="LLDHDRGNASE"/>
</dbReference>
<dbReference type="Pfam" id="PF02866">
    <property type="entry name" value="Ldh_1_C"/>
    <property type="match status" value="1"/>
</dbReference>